<feature type="transmembrane region" description="Helical" evidence="8">
    <location>
        <begin position="236"/>
        <end position="260"/>
    </location>
</feature>
<dbReference type="FunFam" id="1.20.1720.10:FF:000005">
    <property type="entry name" value="Bcr/CflA family efflux transporter"/>
    <property type="match status" value="1"/>
</dbReference>
<organism evidence="10 11">
    <name type="scientific">Kerstersia gyiorum</name>
    <dbReference type="NCBI Taxonomy" id="206506"/>
    <lineage>
        <taxon>Bacteria</taxon>
        <taxon>Pseudomonadati</taxon>
        <taxon>Pseudomonadota</taxon>
        <taxon>Betaproteobacteria</taxon>
        <taxon>Burkholderiales</taxon>
        <taxon>Alcaligenaceae</taxon>
        <taxon>Kerstersia</taxon>
    </lineage>
</organism>
<comment type="subcellular location">
    <subcellularLocation>
        <location evidence="8">Cell inner membrane</location>
        <topology evidence="8">Multi-pass membrane protein</topology>
    </subcellularLocation>
    <subcellularLocation>
        <location evidence="1">Cell membrane</location>
        <topology evidence="1">Multi-pass membrane protein</topology>
    </subcellularLocation>
</comment>
<evidence type="ECO:0000313" key="11">
    <source>
        <dbReference type="Proteomes" id="UP000292039"/>
    </source>
</evidence>
<feature type="transmembrane region" description="Helical" evidence="8">
    <location>
        <begin position="331"/>
        <end position="358"/>
    </location>
</feature>
<dbReference type="PROSITE" id="PS50850">
    <property type="entry name" value="MFS"/>
    <property type="match status" value="1"/>
</dbReference>
<evidence type="ECO:0000256" key="2">
    <source>
        <dbReference type="ARBA" id="ARBA00006236"/>
    </source>
</evidence>
<feature type="transmembrane region" description="Helical" evidence="8">
    <location>
        <begin position="272"/>
        <end position="290"/>
    </location>
</feature>
<dbReference type="EMBL" id="SGWZ01000001">
    <property type="protein sequence ID" value="RZS73360.1"/>
    <property type="molecule type" value="Genomic_DNA"/>
</dbReference>
<feature type="transmembrane region" description="Helical" evidence="8">
    <location>
        <begin position="302"/>
        <end position="325"/>
    </location>
</feature>
<accession>A0A4Q7MYW4</accession>
<feature type="transmembrane region" description="Helical" evidence="8">
    <location>
        <begin position="185"/>
        <end position="204"/>
    </location>
</feature>
<name>A0A4Q7MYW4_9BURK</name>
<dbReference type="InterPro" id="IPR020846">
    <property type="entry name" value="MFS_dom"/>
</dbReference>
<dbReference type="GO" id="GO:0015385">
    <property type="term" value="F:sodium:proton antiporter activity"/>
    <property type="evidence" value="ECO:0007669"/>
    <property type="project" value="TreeGrafter"/>
</dbReference>
<feature type="transmembrane region" description="Helical" evidence="8">
    <location>
        <begin position="99"/>
        <end position="118"/>
    </location>
</feature>
<evidence type="ECO:0000313" key="10">
    <source>
        <dbReference type="EMBL" id="RZS73360.1"/>
    </source>
</evidence>
<feature type="transmembrane region" description="Helical" evidence="8">
    <location>
        <begin position="157"/>
        <end position="179"/>
    </location>
</feature>
<keyword evidence="7 8" id="KW-0472">Membrane</keyword>
<protein>
    <recommendedName>
        <fullName evidence="8">Bcr/CflA family efflux transporter</fullName>
    </recommendedName>
</protein>
<evidence type="ECO:0000256" key="8">
    <source>
        <dbReference type="RuleBase" id="RU365088"/>
    </source>
</evidence>
<reference evidence="10 11" key="1">
    <citation type="submission" date="2019-02" db="EMBL/GenBank/DDBJ databases">
        <title>Genomic Encyclopedia of Type Strains, Phase IV (KMG-IV): sequencing the most valuable type-strain genomes for metagenomic binning, comparative biology and taxonomic classification.</title>
        <authorList>
            <person name="Goeker M."/>
        </authorList>
    </citation>
    <scope>NUCLEOTIDE SEQUENCE [LARGE SCALE GENOMIC DNA]</scope>
    <source>
        <strain evidence="10 11">DSM 16618</strain>
    </source>
</reference>
<dbReference type="NCBIfam" id="TIGR00710">
    <property type="entry name" value="efflux_Bcr_CflA"/>
    <property type="match status" value="1"/>
</dbReference>
<dbReference type="RefSeq" id="WP_130486458.1">
    <property type="nucleotide sequence ID" value="NZ_SGWZ01000001.1"/>
</dbReference>
<keyword evidence="6 8" id="KW-1133">Transmembrane helix</keyword>
<keyword evidence="3 8" id="KW-0813">Transport</keyword>
<dbReference type="Gene3D" id="1.20.1720.10">
    <property type="entry name" value="Multidrug resistance protein D"/>
    <property type="match status" value="1"/>
</dbReference>
<dbReference type="InterPro" id="IPR004812">
    <property type="entry name" value="Efflux_drug-R_Bcr/CmlA"/>
</dbReference>
<evidence type="ECO:0000256" key="7">
    <source>
        <dbReference type="ARBA" id="ARBA00023136"/>
    </source>
</evidence>
<evidence type="ECO:0000256" key="1">
    <source>
        <dbReference type="ARBA" id="ARBA00004651"/>
    </source>
</evidence>
<keyword evidence="4" id="KW-1003">Cell membrane</keyword>
<feature type="transmembrane region" description="Helical" evidence="8">
    <location>
        <begin position="69"/>
        <end position="87"/>
    </location>
</feature>
<dbReference type="AlphaFoldDB" id="A0A4Q7MYW4"/>
<proteinExistence type="inferred from homology"/>
<keyword evidence="8" id="KW-0997">Cell inner membrane</keyword>
<dbReference type="InterPro" id="IPR036259">
    <property type="entry name" value="MFS_trans_sf"/>
</dbReference>
<dbReference type="Proteomes" id="UP000292039">
    <property type="component" value="Unassembled WGS sequence"/>
</dbReference>
<feature type="transmembrane region" description="Helical" evidence="8">
    <location>
        <begin position="393"/>
        <end position="413"/>
    </location>
</feature>
<evidence type="ECO:0000259" key="9">
    <source>
        <dbReference type="PROSITE" id="PS50850"/>
    </source>
</evidence>
<dbReference type="GO" id="GO:1990961">
    <property type="term" value="P:xenobiotic detoxification by transmembrane export across the plasma membrane"/>
    <property type="evidence" value="ECO:0007669"/>
    <property type="project" value="InterPro"/>
</dbReference>
<evidence type="ECO:0000256" key="6">
    <source>
        <dbReference type="ARBA" id="ARBA00022989"/>
    </source>
</evidence>
<dbReference type="GO" id="GO:0042910">
    <property type="term" value="F:xenobiotic transmembrane transporter activity"/>
    <property type="evidence" value="ECO:0007669"/>
    <property type="project" value="InterPro"/>
</dbReference>
<evidence type="ECO:0000256" key="3">
    <source>
        <dbReference type="ARBA" id="ARBA00022448"/>
    </source>
</evidence>
<keyword evidence="5 8" id="KW-0812">Transmembrane</keyword>
<feature type="transmembrane region" description="Helical" evidence="8">
    <location>
        <begin position="33"/>
        <end position="54"/>
    </location>
</feature>
<dbReference type="PANTHER" id="PTHR23502">
    <property type="entry name" value="MAJOR FACILITATOR SUPERFAMILY"/>
    <property type="match status" value="1"/>
</dbReference>
<dbReference type="GO" id="GO:0005886">
    <property type="term" value="C:plasma membrane"/>
    <property type="evidence" value="ECO:0007669"/>
    <property type="project" value="UniProtKB-SubCell"/>
</dbReference>
<dbReference type="NCBIfam" id="NF008314">
    <property type="entry name" value="PRK11102.1"/>
    <property type="match status" value="1"/>
</dbReference>
<comment type="similarity">
    <text evidence="2 8">Belongs to the major facilitator superfamily. Bcr/CmlA family.</text>
</comment>
<feature type="transmembrane region" description="Helical" evidence="8">
    <location>
        <begin position="365"/>
        <end position="387"/>
    </location>
</feature>
<dbReference type="CDD" id="cd17320">
    <property type="entry name" value="MFS_MdfA_MDR_like"/>
    <property type="match status" value="1"/>
</dbReference>
<dbReference type="Pfam" id="PF07690">
    <property type="entry name" value="MFS_1"/>
    <property type="match status" value="1"/>
</dbReference>
<dbReference type="PANTHER" id="PTHR23502:SF132">
    <property type="entry name" value="POLYAMINE TRANSPORTER 2-RELATED"/>
    <property type="match status" value="1"/>
</dbReference>
<comment type="caution">
    <text evidence="10">The sequence shown here is derived from an EMBL/GenBank/DDBJ whole genome shotgun (WGS) entry which is preliminary data.</text>
</comment>
<feature type="transmembrane region" description="Helical" evidence="8">
    <location>
        <begin position="124"/>
        <end position="145"/>
    </location>
</feature>
<gene>
    <name evidence="10" type="ORF">EV679_0551</name>
</gene>
<evidence type="ECO:0000256" key="5">
    <source>
        <dbReference type="ARBA" id="ARBA00022692"/>
    </source>
</evidence>
<feature type="domain" description="Major facilitator superfamily (MFS) profile" evidence="9">
    <location>
        <begin position="33"/>
        <end position="419"/>
    </location>
</feature>
<dbReference type="InterPro" id="IPR011701">
    <property type="entry name" value="MFS"/>
</dbReference>
<evidence type="ECO:0000256" key="4">
    <source>
        <dbReference type="ARBA" id="ARBA00022475"/>
    </source>
</evidence>
<dbReference type="SUPFAM" id="SSF103473">
    <property type="entry name" value="MFS general substrate transporter"/>
    <property type="match status" value="1"/>
</dbReference>
<sequence>MTTGQGIGVAGSAAPQGNVAGSAGQPQSGSGRLMVILAALAAFGPLSIDMYLPALPDIAAALGVDTGRIQSTIGVFLAGFGVGMLFYGPLSDRFGRRRLLLGGVALYVIASIGCLLAQSAGQLIGWRLLQALGGAGASVLARAVVRDAFPIGKAATVLSWMHMITMVATLVAPLLGSLLLTVLGWRAVFAALAVLAALVWLAVLQRVPETLPPAERRDSVLAAFKSYGDILRRSRALACILAMGFTFGGMFAYITASPFVYIEYFGLSPRSYAWLFSLNILGVMVMTYANTRMLKRMRPQQLLRLGGSIAALAGIALLVACVLGGPGGLPWIVVAMLAFFSVTGMMGANALACLLAWYPLQAGAATGLAVALQFGLGAVFNALVAWMHDGTPLAMGSGVALAGMVACAAAWWAGKPGSA</sequence>